<evidence type="ECO:0000256" key="6">
    <source>
        <dbReference type="ARBA" id="ARBA00023136"/>
    </source>
</evidence>
<evidence type="ECO:0000256" key="1">
    <source>
        <dbReference type="ARBA" id="ARBA00004167"/>
    </source>
</evidence>
<proteinExistence type="predicted"/>
<keyword evidence="2" id="KW-0812">Transmembrane</keyword>
<comment type="caution">
    <text evidence="9">Lacks conserved residue(s) required for the propagation of feature annotation.</text>
</comment>
<comment type="subcellular location">
    <subcellularLocation>
        <location evidence="1">Membrane</location>
        <topology evidence="1">Single-pass membrane protein</topology>
    </subcellularLocation>
</comment>
<sequence>MRLTAGHSGRVLILYDSEWGFVCGDDEWDLDDARVVCRQLGYERAIYASIISSKQGPQLAWMSSVQCQGNETSLSSCRHERFMRDNCSIGKYAGVTCGEHSGYGLQGVRLTGGRDNLSGRVLILYDSQWGSVCGDNEWDFDDAKVVCRQLGYEKAIYATILSSKQGPQLAWMSSVQCQGKETSLSSCRHEIFMRDYCNYGMYAGVICEGKSEDEAQWIRLVDGFSNASGRVEVFINGEWGTVCGYNWDMKDAMVVCRQLGYQTARAVRRGFFGEGYRFFWISDVECTGDELSLAECIHTPLSEYNYCFYGQDAGVICQGKTNHYKFVLFKEVI</sequence>
<keyword evidence="5" id="KW-1133">Transmembrane helix</keyword>
<dbReference type="PRINTS" id="PR00258">
    <property type="entry name" value="SPERACTRCPTR"/>
</dbReference>
<dbReference type="AlphaFoldDB" id="A0A9Q1BE57"/>
<protein>
    <recommendedName>
        <fullName evidence="10">SRCR domain-containing protein</fullName>
    </recommendedName>
</protein>
<feature type="domain" description="SRCR" evidence="10">
    <location>
        <begin position="1"/>
        <end position="98"/>
    </location>
</feature>
<feature type="disulfide bond" evidence="9">
    <location>
        <begin position="23"/>
        <end position="87"/>
    </location>
</feature>
<dbReference type="InterPro" id="IPR036772">
    <property type="entry name" value="SRCR-like_dom_sf"/>
</dbReference>
<dbReference type="PANTHER" id="PTHR19331">
    <property type="entry name" value="SCAVENGER RECEPTOR DOMAIN-CONTAINING"/>
    <property type="match status" value="1"/>
</dbReference>
<keyword evidence="3" id="KW-0732">Signal</keyword>
<feature type="disulfide bond" evidence="9">
    <location>
        <begin position="286"/>
        <end position="296"/>
    </location>
</feature>
<evidence type="ECO:0000256" key="4">
    <source>
        <dbReference type="ARBA" id="ARBA00022737"/>
    </source>
</evidence>
<evidence type="ECO:0000313" key="11">
    <source>
        <dbReference type="EMBL" id="KAJ8023300.1"/>
    </source>
</evidence>
<keyword evidence="12" id="KW-1185">Reference proteome</keyword>
<evidence type="ECO:0000256" key="9">
    <source>
        <dbReference type="PROSITE-ProRule" id="PRU00196"/>
    </source>
</evidence>
<reference evidence="11" key="1">
    <citation type="submission" date="2021-10" db="EMBL/GenBank/DDBJ databases">
        <title>Tropical sea cucumber genome reveals ecological adaptation and Cuvierian tubules defense mechanism.</title>
        <authorList>
            <person name="Chen T."/>
        </authorList>
    </citation>
    <scope>NUCLEOTIDE SEQUENCE</scope>
    <source>
        <strain evidence="11">Nanhai2018</strain>
        <tissue evidence="11">Muscle</tissue>
    </source>
</reference>
<evidence type="ECO:0000256" key="7">
    <source>
        <dbReference type="ARBA" id="ARBA00023157"/>
    </source>
</evidence>
<dbReference type="PANTHER" id="PTHR19331:SF465">
    <property type="entry name" value="EGG PEPTIDE SPERACT RECEPTOR"/>
    <property type="match status" value="1"/>
</dbReference>
<feature type="domain" description="SRCR" evidence="10">
    <location>
        <begin position="218"/>
        <end position="318"/>
    </location>
</feature>
<feature type="disulfide bond" evidence="9">
    <location>
        <begin position="243"/>
        <end position="307"/>
    </location>
</feature>
<dbReference type="GO" id="GO:0016020">
    <property type="term" value="C:membrane"/>
    <property type="evidence" value="ECO:0007669"/>
    <property type="project" value="UniProtKB-SubCell"/>
</dbReference>
<dbReference type="Proteomes" id="UP001152320">
    <property type="component" value="Chromosome 19"/>
</dbReference>
<evidence type="ECO:0000259" key="10">
    <source>
        <dbReference type="PROSITE" id="PS50287"/>
    </source>
</evidence>
<dbReference type="FunFam" id="3.10.250.10:FF:000005">
    <property type="entry name" value="Neurotrypsin isoform A"/>
    <property type="match status" value="1"/>
</dbReference>
<name>A0A9Q1BE57_HOLLE</name>
<dbReference type="FunFam" id="3.10.250.10:FF:000016">
    <property type="entry name" value="Scavenger receptor cysteine-rich protein type 12"/>
    <property type="match status" value="2"/>
</dbReference>
<feature type="disulfide bond" evidence="9">
    <location>
        <begin position="133"/>
        <end position="197"/>
    </location>
</feature>
<keyword evidence="7 9" id="KW-1015">Disulfide bond</keyword>
<accession>A0A9Q1BE57</accession>
<feature type="disulfide bond" evidence="9">
    <location>
        <begin position="256"/>
        <end position="317"/>
    </location>
</feature>
<keyword evidence="6" id="KW-0472">Membrane</keyword>
<dbReference type="PROSITE" id="PS00420">
    <property type="entry name" value="SRCR_1"/>
    <property type="match status" value="1"/>
</dbReference>
<evidence type="ECO:0000256" key="2">
    <source>
        <dbReference type="ARBA" id="ARBA00022692"/>
    </source>
</evidence>
<dbReference type="OrthoDB" id="536948at2759"/>
<evidence type="ECO:0000256" key="5">
    <source>
        <dbReference type="ARBA" id="ARBA00022989"/>
    </source>
</evidence>
<evidence type="ECO:0000256" key="8">
    <source>
        <dbReference type="ARBA" id="ARBA00023180"/>
    </source>
</evidence>
<gene>
    <name evidence="11" type="ORF">HOLleu_35678</name>
</gene>
<dbReference type="InterPro" id="IPR001190">
    <property type="entry name" value="SRCR"/>
</dbReference>
<evidence type="ECO:0000313" key="12">
    <source>
        <dbReference type="Proteomes" id="UP001152320"/>
    </source>
</evidence>
<dbReference type="EMBL" id="JAIZAY010000019">
    <property type="protein sequence ID" value="KAJ8023300.1"/>
    <property type="molecule type" value="Genomic_DNA"/>
</dbReference>
<comment type="caution">
    <text evidence="11">The sequence shown here is derived from an EMBL/GenBank/DDBJ whole genome shotgun (WGS) entry which is preliminary data.</text>
</comment>
<keyword evidence="8" id="KW-0325">Glycoprotein</keyword>
<feature type="disulfide bond" evidence="9">
    <location>
        <begin position="67"/>
        <end position="77"/>
    </location>
</feature>
<dbReference type="PROSITE" id="PS50287">
    <property type="entry name" value="SRCR_2"/>
    <property type="match status" value="3"/>
</dbReference>
<dbReference type="SUPFAM" id="SSF56487">
    <property type="entry name" value="SRCR-like"/>
    <property type="match status" value="3"/>
</dbReference>
<dbReference type="Gene3D" id="3.10.250.10">
    <property type="entry name" value="SRCR-like domain"/>
    <property type="match status" value="3"/>
</dbReference>
<keyword evidence="4" id="KW-0677">Repeat</keyword>
<dbReference type="Pfam" id="PF00530">
    <property type="entry name" value="SRCR"/>
    <property type="match status" value="3"/>
</dbReference>
<feature type="disulfide bond" evidence="9">
    <location>
        <begin position="177"/>
        <end position="187"/>
    </location>
</feature>
<evidence type="ECO:0000256" key="3">
    <source>
        <dbReference type="ARBA" id="ARBA00022729"/>
    </source>
</evidence>
<dbReference type="SMART" id="SM00202">
    <property type="entry name" value="SR"/>
    <property type="match status" value="3"/>
</dbReference>
<organism evidence="11 12">
    <name type="scientific">Holothuria leucospilota</name>
    <name type="common">Black long sea cucumber</name>
    <name type="synonym">Mertensiothuria leucospilota</name>
    <dbReference type="NCBI Taxonomy" id="206669"/>
    <lineage>
        <taxon>Eukaryota</taxon>
        <taxon>Metazoa</taxon>
        <taxon>Echinodermata</taxon>
        <taxon>Eleutherozoa</taxon>
        <taxon>Echinozoa</taxon>
        <taxon>Holothuroidea</taxon>
        <taxon>Aspidochirotacea</taxon>
        <taxon>Aspidochirotida</taxon>
        <taxon>Holothuriidae</taxon>
        <taxon>Holothuria</taxon>
    </lineage>
</organism>
<feature type="domain" description="SRCR" evidence="10">
    <location>
        <begin position="108"/>
        <end position="208"/>
    </location>
</feature>